<keyword evidence="2" id="KW-0812">Transmembrane</keyword>
<name>A0ABY2G4L7_9FLAO</name>
<dbReference type="RefSeq" id="WP_243832961.1">
    <property type="nucleotide sequence ID" value="NZ_SOQZ01000003.1"/>
</dbReference>
<keyword evidence="2" id="KW-0472">Membrane</keyword>
<evidence type="ECO:0000313" key="5">
    <source>
        <dbReference type="Proteomes" id="UP000294930"/>
    </source>
</evidence>
<reference evidence="4 5" key="1">
    <citation type="submission" date="2019-03" db="EMBL/GenBank/DDBJ databases">
        <title>Genomic Encyclopedia of Type Strains, Phase III (KMG-III): the genomes of soil and plant-associated and newly described type strains.</title>
        <authorList>
            <person name="Whitman W."/>
        </authorList>
    </citation>
    <scope>NUCLEOTIDE SEQUENCE [LARGE SCALE GENOMIC DNA]</scope>
    <source>
        <strain evidence="4 5">CGMCC 1.10957</strain>
    </source>
</reference>
<organism evidence="4 5">
    <name type="scientific">Meridianimaribacter flavus</name>
    <dbReference type="NCBI Taxonomy" id="571115"/>
    <lineage>
        <taxon>Bacteria</taxon>
        <taxon>Pseudomonadati</taxon>
        <taxon>Bacteroidota</taxon>
        <taxon>Flavobacteriia</taxon>
        <taxon>Flavobacteriales</taxon>
        <taxon>Flavobacteriaceae</taxon>
        <taxon>Meridianimaribacter</taxon>
    </lineage>
</organism>
<feature type="domain" description="Bacterial sugar transferase" evidence="3">
    <location>
        <begin position="10"/>
        <end position="194"/>
    </location>
</feature>
<keyword evidence="5" id="KW-1185">Reference proteome</keyword>
<dbReference type="EMBL" id="SOQZ01000003">
    <property type="protein sequence ID" value="TDY11761.1"/>
    <property type="molecule type" value="Genomic_DNA"/>
</dbReference>
<evidence type="ECO:0000313" key="4">
    <source>
        <dbReference type="EMBL" id="TDY11761.1"/>
    </source>
</evidence>
<accession>A0ABY2G4L7</accession>
<evidence type="ECO:0000256" key="1">
    <source>
        <dbReference type="ARBA" id="ARBA00006464"/>
    </source>
</evidence>
<gene>
    <name evidence="4" type="ORF">A8975_1600</name>
</gene>
<dbReference type="InterPro" id="IPR003362">
    <property type="entry name" value="Bact_transf"/>
</dbReference>
<evidence type="ECO:0000259" key="3">
    <source>
        <dbReference type="Pfam" id="PF02397"/>
    </source>
</evidence>
<dbReference type="PANTHER" id="PTHR30576">
    <property type="entry name" value="COLANIC BIOSYNTHESIS UDP-GLUCOSE LIPID CARRIER TRANSFERASE"/>
    <property type="match status" value="1"/>
</dbReference>
<evidence type="ECO:0000256" key="2">
    <source>
        <dbReference type="SAM" id="Phobius"/>
    </source>
</evidence>
<comment type="similarity">
    <text evidence="1">Belongs to the bacterial sugar transferase family.</text>
</comment>
<keyword evidence="2" id="KW-1133">Transmembrane helix</keyword>
<comment type="caution">
    <text evidence="4">The sequence shown here is derived from an EMBL/GenBank/DDBJ whole genome shotgun (WGS) entry which is preliminary data.</text>
</comment>
<dbReference type="Pfam" id="PF02397">
    <property type="entry name" value="Bac_transf"/>
    <property type="match status" value="1"/>
</dbReference>
<sequence>MITKPQLRIKRCFDFLLSILIFPFLIVPILVLILISSIDTQQWGVFSQKRVGQNGKLFKIYKIRTLKKEPHYLGRLHQSATTFGGFLRNSKLDELPQLFNVLFGHMSFVGPRPDVQGFADELIGEDRVILKVKPGITGPATIKYKDEDVLLAMQSDPETYNRTIIWVDKVEINKKYVQNWSFSLDLRYILQSIKLK</sequence>
<proteinExistence type="inferred from homology"/>
<protein>
    <submittedName>
        <fullName evidence="4">Lipopolysaccharide/colanic/teichoic acid biosynthesis glycosyltransferase</fullName>
    </submittedName>
</protein>
<dbReference type="PANTHER" id="PTHR30576:SF20">
    <property type="entry name" value="QUINOVOSAMINEPHOSPHOTRANSFERAE-RELATED"/>
    <property type="match status" value="1"/>
</dbReference>
<feature type="transmembrane region" description="Helical" evidence="2">
    <location>
        <begin position="12"/>
        <end position="35"/>
    </location>
</feature>
<dbReference type="Proteomes" id="UP000294930">
    <property type="component" value="Unassembled WGS sequence"/>
</dbReference>